<dbReference type="PRINTS" id="PR00320">
    <property type="entry name" value="GPROTEINBRPT"/>
</dbReference>
<feature type="repeat" description="WD" evidence="9">
    <location>
        <begin position="396"/>
        <end position="438"/>
    </location>
</feature>
<evidence type="ECO:0000256" key="9">
    <source>
        <dbReference type="PROSITE-ProRule" id="PRU00221"/>
    </source>
</evidence>
<dbReference type="GO" id="GO:0061630">
    <property type="term" value="F:ubiquitin protein ligase activity"/>
    <property type="evidence" value="ECO:0007669"/>
    <property type="project" value="InterPro"/>
</dbReference>
<accession>A0A7I4E2R7</accession>
<sequence>MLQRSNCPSCARYLTSEQLIPNFLFSKLMKKTAASQLLDSTSSAEQLRLALQQGADLPMKDLNSLLRLIGERKRIHEQEEAECNMEILLDFLHLSHHRKQEEMQEIQGDLQFLKEDIAMVESRRQEILSAKKKFIKRSHLLTYSPPPSLDTHSGYEKLSDGGALSTWRSGLDGASSPPSESKFTAGNMTGSLACPMVTKDGGMKGKLLENPFTESFDGSTGVQTLNKKRRVLAQFEDLQEAYLVRRRQVALNQRCRQMQESGTNSTLKGVKSYQDGLEEFESVLTAFSRYSRLRVVAELHRGDLFHNSNIVSSIEFDRDDEFFATAGVSRRIKIFDFATVINELTDVHCPVVEIPTRSKMSCLSWNKCLKPLIASSDYEGIVTVWDVNTRQSVMEYEEHEKRAWSIDFSRTDPSMLVSGSDDGKMKVWCTRQESSALSLDMKANICCVKYNPGSSNHIAVGSADHQIHYFDLRNVRKPLNVFKGHRKAVSYVKFISPTELASASTDSTLRLWDVQRDSSIRTLRGHTNEKNFVGLTVNNEYIACGSESNEVVVYHKAIPRPAACHGFGSQNPEGSDDDGSHFISAVCWKSEGPTMLAANSQGTVKVLVLAP</sequence>
<keyword evidence="7" id="KW-0539">Nucleus</keyword>
<dbReference type="GO" id="GO:0005634">
    <property type="term" value="C:nucleus"/>
    <property type="evidence" value="ECO:0007669"/>
    <property type="project" value="UniProtKB-SubCell"/>
</dbReference>
<keyword evidence="12" id="KW-1185">Reference proteome</keyword>
<proteinExistence type="predicted"/>
<keyword evidence="5" id="KW-0833">Ubl conjugation pathway</keyword>
<keyword evidence="2 9" id="KW-0853">WD repeat</keyword>
<dbReference type="AlphaFoldDB" id="A0A7I4E2R7"/>
<dbReference type="EMBL" id="ABEU02000006">
    <property type="status" value="NOT_ANNOTATED_CDS"/>
    <property type="molecule type" value="Genomic_DNA"/>
</dbReference>
<dbReference type="InterPro" id="IPR015943">
    <property type="entry name" value="WD40/YVTN_repeat-like_dom_sf"/>
</dbReference>
<dbReference type="PANTHER" id="PTHR44080:SF1">
    <property type="entry name" value="E3 UBIQUITIN-PROTEIN LIGASE COP1"/>
    <property type="match status" value="1"/>
</dbReference>
<dbReference type="EnsemblPlants" id="Pp3c6_5030V3.2">
    <property type="protein sequence ID" value="Pp3c6_5030V3.2"/>
    <property type="gene ID" value="Pp3c6_5030"/>
</dbReference>
<keyword evidence="6 10" id="KW-0175">Coiled coil</keyword>
<dbReference type="PROSITE" id="PS50082">
    <property type="entry name" value="WD_REPEATS_2"/>
    <property type="match status" value="2"/>
</dbReference>
<dbReference type="Pfam" id="PF00400">
    <property type="entry name" value="WD40"/>
    <property type="match status" value="3"/>
</dbReference>
<dbReference type="InterPro" id="IPR042755">
    <property type="entry name" value="COP1"/>
</dbReference>
<dbReference type="GO" id="GO:0042802">
    <property type="term" value="F:identical protein binding"/>
    <property type="evidence" value="ECO:0007669"/>
    <property type="project" value="UniProtKB-ARBA"/>
</dbReference>
<evidence type="ECO:0000256" key="5">
    <source>
        <dbReference type="ARBA" id="ARBA00022786"/>
    </source>
</evidence>
<dbReference type="CDD" id="cd00200">
    <property type="entry name" value="WD40"/>
    <property type="match status" value="1"/>
</dbReference>
<evidence type="ECO:0000256" key="1">
    <source>
        <dbReference type="ARBA" id="ARBA00004123"/>
    </source>
</evidence>
<gene>
    <name evidence="11" type="primary">LOC112284052</name>
</gene>
<evidence type="ECO:0000256" key="4">
    <source>
        <dbReference type="ARBA" id="ARBA00022737"/>
    </source>
</evidence>
<evidence type="ECO:0000313" key="11">
    <source>
        <dbReference type="EnsemblPlants" id="Pp3c6_5030V3.2"/>
    </source>
</evidence>
<dbReference type="FunFam" id="2.130.10.10:FF:000090">
    <property type="entry name" value="E3 ubiquitin-protein ligase RFWD2 isoform X1"/>
    <property type="match status" value="1"/>
</dbReference>
<protein>
    <submittedName>
        <fullName evidence="11">Uncharacterized protein</fullName>
    </submittedName>
</protein>
<dbReference type="SUPFAM" id="SSF50978">
    <property type="entry name" value="WD40 repeat-like"/>
    <property type="match status" value="1"/>
</dbReference>
<name>A0A7I4E2R7_PHYPA</name>
<dbReference type="PANTHER" id="PTHR44080">
    <property type="entry name" value="E3 UBIQUITIN-PROTEIN LIGASE COP1"/>
    <property type="match status" value="1"/>
</dbReference>
<evidence type="ECO:0000256" key="7">
    <source>
        <dbReference type="ARBA" id="ARBA00023242"/>
    </source>
</evidence>
<dbReference type="SMART" id="SM00320">
    <property type="entry name" value="WD40"/>
    <property type="match status" value="7"/>
</dbReference>
<evidence type="ECO:0000256" key="6">
    <source>
        <dbReference type="ARBA" id="ARBA00023054"/>
    </source>
</evidence>
<dbReference type="PROSITE" id="PS50294">
    <property type="entry name" value="WD_REPEATS_REGION"/>
    <property type="match status" value="2"/>
</dbReference>
<reference evidence="11 12" key="1">
    <citation type="journal article" date="2008" name="Science">
        <title>The Physcomitrella genome reveals evolutionary insights into the conquest of land by plants.</title>
        <authorList>
            <person name="Rensing S."/>
            <person name="Lang D."/>
            <person name="Zimmer A."/>
            <person name="Terry A."/>
            <person name="Salamov A."/>
            <person name="Shapiro H."/>
            <person name="Nishiyama T."/>
            <person name="Perroud P.-F."/>
            <person name="Lindquist E."/>
            <person name="Kamisugi Y."/>
            <person name="Tanahashi T."/>
            <person name="Sakakibara K."/>
            <person name="Fujita T."/>
            <person name="Oishi K."/>
            <person name="Shin-I T."/>
            <person name="Kuroki Y."/>
            <person name="Toyoda A."/>
            <person name="Suzuki Y."/>
            <person name="Hashimoto A."/>
            <person name="Yamaguchi K."/>
            <person name="Sugano A."/>
            <person name="Kohara Y."/>
            <person name="Fujiyama A."/>
            <person name="Anterola A."/>
            <person name="Aoki S."/>
            <person name="Ashton N."/>
            <person name="Barbazuk W.B."/>
            <person name="Barker E."/>
            <person name="Bennetzen J."/>
            <person name="Bezanilla M."/>
            <person name="Blankenship R."/>
            <person name="Cho S.H."/>
            <person name="Dutcher S."/>
            <person name="Estelle M."/>
            <person name="Fawcett J.A."/>
            <person name="Gundlach H."/>
            <person name="Hanada K."/>
            <person name="Heyl A."/>
            <person name="Hicks K.A."/>
            <person name="Hugh J."/>
            <person name="Lohr M."/>
            <person name="Mayer K."/>
            <person name="Melkozernov A."/>
            <person name="Murata T."/>
            <person name="Nelson D."/>
            <person name="Pils B."/>
            <person name="Prigge M."/>
            <person name="Reiss B."/>
            <person name="Renner T."/>
            <person name="Rombauts S."/>
            <person name="Rushton P."/>
            <person name="Sanderfoot A."/>
            <person name="Schween G."/>
            <person name="Shiu S.-H."/>
            <person name="Stueber K."/>
            <person name="Theodoulou F.L."/>
            <person name="Tu H."/>
            <person name="Van de Peer Y."/>
            <person name="Verrier P.J."/>
            <person name="Waters E."/>
            <person name="Wood A."/>
            <person name="Yang L."/>
            <person name="Cove D."/>
            <person name="Cuming A."/>
            <person name="Hasebe M."/>
            <person name="Lucas S."/>
            <person name="Mishler D.B."/>
            <person name="Reski R."/>
            <person name="Grigoriev I."/>
            <person name="Quatrano R.S."/>
            <person name="Boore J.L."/>
        </authorList>
    </citation>
    <scope>NUCLEOTIDE SEQUENCE [LARGE SCALE GENOMIC DNA]</scope>
    <source>
        <strain evidence="11 12">cv. Gransden 2004</strain>
    </source>
</reference>
<keyword evidence="4" id="KW-0677">Repeat</keyword>
<evidence type="ECO:0000256" key="10">
    <source>
        <dbReference type="SAM" id="Coils"/>
    </source>
</evidence>
<evidence type="ECO:0000256" key="2">
    <source>
        <dbReference type="ARBA" id="ARBA00022574"/>
    </source>
</evidence>
<dbReference type="InterPro" id="IPR019775">
    <property type="entry name" value="WD40_repeat_CS"/>
</dbReference>
<evidence type="ECO:0000313" key="12">
    <source>
        <dbReference type="Proteomes" id="UP000006727"/>
    </source>
</evidence>
<organism evidence="11 12">
    <name type="scientific">Physcomitrium patens</name>
    <name type="common">Spreading-leaved earth moss</name>
    <name type="synonym">Physcomitrella patens</name>
    <dbReference type="NCBI Taxonomy" id="3218"/>
    <lineage>
        <taxon>Eukaryota</taxon>
        <taxon>Viridiplantae</taxon>
        <taxon>Streptophyta</taxon>
        <taxon>Embryophyta</taxon>
        <taxon>Bryophyta</taxon>
        <taxon>Bryophytina</taxon>
        <taxon>Bryopsida</taxon>
        <taxon>Funariidae</taxon>
        <taxon>Funariales</taxon>
        <taxon>Funariaceae</taxon>
        <taxon>Physcomitrium</taxon>
    </lineage>
</organism>
<feature type="coiled-coil region" evidence="10">
    <location>
        <begin position="96"/>
        <end position="123"/>
    </location>
</feature>
<dbReference type="InterPro" id="IPR020472">
    <property type="entry name" value="WD40_PAC1"/>
</dbReference>
<dbReference type="PROSITE" id="PS00678">
    <property type="entry name" value="WD_REPEATS_1"/>
    <property type="match status" value="1"/>
</dbReference>
<reference evidence="11" key="3">
    <citation type="submission" date="2020-12" db="UniProtKB">
        <authorList>
            <consortium name="EnsemblPlants"/>
        </authorList>
    </citation>
    <scope>IDENTIFICATION</scope>
</reference>
<evidence type="ECO:0000256" key="8">
    <source>
        <dbReference type="ARBA" id="ARBA00084091"/>
    </source>
</evidence>
<dbReference type="Gramene" id="Pp3c6_5030V3.2">
    <property type="protein sequence ID" value="Pp3c6_5030V3.2"/>
    <property type="gene ID" value="Pp3c6_5030"/>
</dbReference>
<keyword evidence="3" id="KW-0808">Transferase</keyword>
<keyword evidence="8" id="KW-0607">Phytochrome signaling pathway</keyword>
<dbReference type="Proteomes" id="UP000006727">
    <property type="component" value="Chromosome 6"/>
</dbReference>
<comment type="subcellular location">
    <subcellularLocation>
        <location evidence="1">Nucleus</location>
    </subcellularLocation>
</comment>
<dbReference type="Gene3D" id="2.130.10.10">
    <property type="entry name" value="YVTN repeat-like/Quinoprotein amine dehydrogenase"/>
    <property type="match status" value="1"/>
</dbReference>
<feature type="repeat" description="WD" evidence="9">
    <location>
        <begin position="482"/>
        <end position="522"/>
    </location>
</feature>
<dbReference type="GO" id="GO:0009585">
    <property type="term" value="P:red, far-red light phototransduction"/>
    <property type="evidence" value="ECO:0007669"/>
    <property type="project" value="UniProtKB-KW"/>
</dbReference>
<dbReference type="InterPro" id="IPR036322">
    <property type="entry name" value="WD40_repeat_dom_sf"/>
</dbReference>
<reference evidence="11 12" key="2">
    <citation type="journal article" date="2018" name="Plant J.">
        <title>The Physcomitrella patens chromosome-scale assembly reveals moss genome structure and evolution.</title>
        <authorList>
            <person name="Lang D."/>
            <person name="Ullrich K.K."/>
            <person name="Murat F."/>
            <person name="Fuchs J."/>
            <person name="Jenkins J."/>
            <person name="Haas F.B."/>
            <person name="Piednoel M."/>
            <person name="Gundlach H."/>
            <person name="Van Bel M."/>
            <person name="Meyberg R."/>
            <person name="Vives C."/>
            <person name="Morata J."/>
            <person name="Symeonidi A."/>
            <person name="Hiss M."/>
            <person name="Muchero W."/>
            <person name="Kamisugi Y."/>
            <person name="Saleh O."/>
            <person name="Blanc G."/>
            <person name="Decker E.L."/>
            <person name="van Gessel N."/>
            <person name="Grimwood J."/>
            <person name="Hayes R.D."/>
            <person name="Graham S.W."/>
            <person name="Gunter L.E."/>
            <person name="McDaniel S.F."/>
            <person name="Hoernstein S.N.W."/>
            <person name="Larsson A."/>
            <person name="Li F.W."/>
            <person name="Perroud P.F."/>
            <person name="Phillips J."/>
            <person name="Ranjan P."/>
            <person name="Rokshar D.S."/>
            <person name="Rothfels C.J."/>
            <person name="Schneider L."/>
            <person name="Shu S."/>
            <person name="Stevenson D.W."/>
            <person name="Thummler F."/>
            <person name="Tillich M."/>
            <person name="Villarreal Aguilar J.C."/>
            <person name="Widiez T."/>
            <person name="Wong G.K."/>
            <person name="Wymore A."/>
            <person name="Zhang Y."/>
            <person name="Zimmer A.D."/>
            <person name="Quatrano R.S."/>
            <person name="Mayer K.F.X."/>
            <person name="Goodstein D."/>
            <person name="Casacuberta J.M."/>
            <person name="Vandepoele K."/>
            <person name="Reski R."/>
            <person name="Cuming A.C."/>
            <person name="Tuskan G.A."/>
            <person name="Maumus F."/>
            <person name="Salse J."/>
            <person name="Schmutz J."/>
            <person name="Rensing S.A."/>
        </authorList>
    </citation>
    <scope>NUCLEOTIDE SEQUENCE [LARGE SCALE GENOMIC DNA]</scope>
    <source>
        <strain evidence="11 12">cv. Gransden 2004</strain>
    </source>
</reference>
<dbReference type="InterPro" id="IPR001680">
    <property type="entry name" value="WD40_rpt"/>
</dbReference>
<evidence type="ECO:0000256" key="3">
    <source>
        <dbReference type="ARBA" id="ARBA00022679"/>
    </source>
</evidence>